<dbReference type="PANTHER" id="PTHR13420:SF7">
    <property type="entry name" value="UPF0235 PROTEIN C15ORF40"/>
    <property type="match status" value="1"/>
</dbReference>
<gene>
    <name evidence="3" type="ORF">SKP52_17390</name>
</gene>
<dbReference type="HAMAP" id="MF_00634">
    <property type="entry name" value="UPF0235"/>
    <property type="match status" value="1"/>
</dbReference>
<proteinExistence type="inferred from homology"/>
<dbReference type="PANTHER" id="PTHR13420">
    <property type="entry name" value="UPF0235 PROTEIN C15ORF40"/>
    <property type="match status" value="1"/>
</dbReference>
<dbReference type="HOGENOM" id="CLU_130694_3_2_5"/>
<dbReference type="SUPFAM" id="SSF69786">
    <property type="entry name" value="YggU-like"/>
    <property type="match status" value="1"/>
</dbReference>
<dbReference type="InterPro" id="IPR003746">
    <property type="entry name" value="DUF167"/>
</dbReference>
<name>A0A0A7PK45_9SPHN</name>
<dbReference type="Proteomes" id="UP000030907">
    <property type="component" value="Chromosome"/>
</dbReference>
<evidence type="ECO:0000313" key="3">
    <source>
        <dbReference type="EMBL" id="AJA10349.1"/>
    </source>
</evidence>
<evidence type="ECO:0000313" key="4">
    <source>
        <dbReference type="Proteomes" id="UP000030907"/>
    </source>
</evidence>
<dbReference type="EMBL" id="CP009122">
    <property type="protein sequence ID" value="AJA10349.1"/>
    <property type="molecule type" value="Genomic_DNA"/>
</dbReference>
<dbReference type="SMART" id="SM01152">
    <property type="entry name" value="DUF167"/>
    <property type="match status" value="1"/>
</dbReference>
<dbReference type="InterPro" id="IPR036591">
    <property type="entry name" value="YggU-like_sf"/>
</dbReference>
<organism evidence="3 4">
    <name type="scientific">Sphingopyxis fribergensis</name>
    <dbReference type="NCBI Taxonomy" id="1515612"/>
    <lineage>
        <taxon>Bacteria</taxon>
        <taxon>Pseudomonadati</taxon>
        <taxon>Pseudomonadota</taxon>
        <taxon>Alphaproteobacteria</taxon>
        <taxon>Sphingomonadales</taxon>
        <taxon>Sphingomonadaceae</taxon>
        <taxon>Sphingopyxis</taxon>
    </lineage>
</organism>
<reference evidence="3 4" key="1">
    <citation type="journal article" date="2015" name="Int. J. Syst. Evol. Microbiol.">
        <title>Description of Sphingopyxis fribergensis sp. nov. - a soil bacterium with the ability to degrade styrene and phenylacetic acid.</title>
        <authorList>
            <person name="Oelschlagel M."/>
            <person name="Ruckert C."/>
            <person name="Kalinowski J."/>
            <person name="Schmidt G."/>
            <person name="Schlomann M."/>
            <person name="Tischler D."/>
        </authorList>
    </citation>
    <scope>NUCLEOTIDE SEQUENCE [LARGE SCALE GENOMIC DNA]</scope>
    <source>
        <strain evidence="3 4">Kp5.2</strain>
    </source>
</reference>
<evidence type="ECO:0000256" key="1">
    <source>
        <dbReference type="ARBA" id="ARBA00010364"/>
    </source>
</evidence>
<dbReference type="NCBIfam" id="TIGR00251">
    <property type="entry name" value="DUF167 family protein"/>
    <property type="match status" value="1"/>
</dbReference>
<accession>A0A0A7PK45</accession>
<dbReference type="RefSeq" id="WP_167702719.1">
    <property type="nucleotide sequence ID" value="NZ_CP009122.1"/>
</dbReference>
<keyword evidence="4" id="KW-1185">Reference proteome</keyword>
<dbReference type="GO" id="GO:0005737">
    <property type="term" value="C:cytoplasm"/>
    <property type="evidence" value="ECO:0007669"/>
    <property type="project" value="TreeGrafter"/>
</dbReference>
<dbReference type="STRING" id="1515612.SKP52_17390"/>
<comment type="similarity">
    <text evidence="1 2">Belongs to the UPF0235 family.</text>
</comment>
<evidence type="ECO:0000256" key="2">
    <source>
        <dbReference type="HAMAP-Rule" id="MF_00634"/>
    </source>
</evidence>
<dbReference type="KEGG" id="sphk:SKP52_17390"/>
<dbReference type="Gene3D" id="3.30.1200.10">
    <property type="entry name" value="YggU-like"/>
    <property type="match status" value="1"/>
</dbReference>
<protein>
    <recommendedName>
        <fullName evidence="2">UPF0235 protein SKP52_17390</fullName>
    </recommendedName>
</protein>
<sequence length="81" mass="8320">MRALAASGRIAVRVTPGASREAVTVEGDMVHLRVTAPPADGAANEAVLRLLAAALGRPPRDLTLLRGAAARIKLIGIATSR</sequence>
<dbReference type="AlphaFoldDB" id="A0A0A7PK45"/>
<dbReference type="Pfam" id="PF02594">
    <property type="entry name" value="DUF167"/>
    <property type="match status" value="1"/>
</dbReference>